<dbReference type="AlphaFoldDB" id="A0A5P0ZUX4"/>
<dbReference type="CDD" id="cd01415">
    <property type="entry name" value="SAICAR_synt_PurC"/>
    <property type="match status" value="1"/>
</dbReference>
<keyword evidence="5 11" id="KW-0436">Ligase</keyword>
<evidence type="ECO:0000313" key="13">
    <source>
        <dbReference type="EMBL" id="MQS75092.1"/>
    </source>
</evidence>
<dbReference type="InterPro" id="IPR028923">
    <property type="entry name" value="SAICAR_synt/ADE2_N"/>
</dbReference>
<evidence type="ECO:0000259" key="12">
    <source>
        <dbReference type="Pfam" id="PF01259"/>
    </source>
</evidence>
<comment type="similarity">
    <text evidence="2 11">Belongs to the SAICAR synthetase family.</text>
</comment>
<dbReference type="PROSITE" id="PS01057">
    <property type="entry name" value="SAICAR_SYNTHETASE_1"/>
    <property type="match status" value="1"/>
</dbReference>
<evidence type="ECO:0000256" key="4">
    <source>
        <dbReference type="ARBA" id="ARBA00016460"/>
    </source>
</evidence>
<evidence type="ECO:0000256" key="3">
    <source>
        <dbReference type="ARBA" id="ARBA00012217"/>
    </source>
</evidence>
<evidence type="ECO:0000256" key="9">
    <source>
        <dbReference type="ARBA" id="ARBA00030409"/>
    </source>
</evidence>
<dbReference type="EC" id="6.3.2.6" evidence="3 11"/>
<dbReference type="NCBIfam" id="TIGR00081">
    <property type="entry name" value="purC"/>
    <property type="match status" value="1"/>
</dbReference>
<evidence type="ECO:0000256" key="1">
    <source>
        <dbReference type="ARBA" id="ARBA00004672"/>
    </source>
</evidence>
<dbReference type="FunFam" id="3.30.470.20:FF:000006">
    <property type="entry name" value="Phosphoribosylaminoimidazole-succinocarboxamide synthase"/>
    <property type="match status" value="1"/>
</dbReference>
<evidence type="ECO:0000313" key="16">
    <source>
        <dbReference type="Proteomes" id="UP000414364"/>
    </source>
</evidence>
<dbReference type="Proteomes" id="UP000414364">
    <property type="component" value="Unassembled WGS sequence"/>
</dbReference>
<comment type="catalytic activity">
    <reaction evidence="10 11">
        <text>5-amino-1-(5-phospho-D-ribosyl)imidazole-4-carboxylate + L-aspartate + ATP = (2S)-2-[5-amino-1-(5-phospho-beta-D-ribosyl)imidazole-4-carboxamido]succinate + ADP + phosphate + 2 H(+)</text>
        <dbReference type="Rhea" id="RHEA:22628"/>
        <dbReference type="ChEBI" id="CHEBI:15378"/>
        <dbReference type="ChEBI" id="CHEBI:29991"/>
        <dbReference type="ChEBI" id="CHEBI:30616"/>
        <dbReference type="ChEBI" id="CHEBI:43474"/>
        <dbReference type="ChEBI" id="CHEBI:58443"/>
        <dbReference type="ChEBI" id="CHEBI:77657"/>
        <dbReference type="ChEBI" id="CHEBI:456216"/>
        <dbReference type="EC" id="6.3.2.6"/>
    </reaction>
</comment>
<evidence type="ECO:0000313" key="14">
    <source>
        <dbReference type="EMBL" id="MQS96839.1"/>
    </source>
</evidence>
<evidence type="ECO:0000256" key="2">
    <source>
        <dbReference type="ARBA" id="ARBA00010190"/>
    </source>
</evidence>
<dbReference type="EMBL" id="VDFP01000002">
    <property type="protein sequence ID" value="MQS75092.1"/>
    <property type="molecule type" value="Genomic_DNA"/>
</dbReference>
<dbReference type="EMBL" id="VDFO01000008">
    <property type="protein sequence ID" value="MQS96839.1"/>
    <property type="molecule type" value="Genomic_DNA"/>
</dbReference>
<comment type="caution">
    <text evidence="14">The sequence shown here is derived from an EMBL/GenBank/DDBJ whole genome shotgun (WGS) entry which is preliminary data.</text>
</comment>
<dbReference type="PANTHER" id="PTHR43599:SF3">
    <property type="entry name" value="SI:DKEY-6E2.2"/>
    <property type="match status" value="1"/>
</dbReference>
<organism evidence="14 15">
    <name type="scientific">Companilactobacillus halodurans</name>
    <dbReference type="NCBI Taxonomy" id="2584183"/>
    <lineage>
        <taxon>Bacteria</taxon>
        <taxon>Bacillati</taxon>
        <taxon>Bacillota</taxon>
        <taxon>Bacilli</taxon>
        <taxon>Lactobacillales</taxon>
        <taxon>Lactobacillaceae</taxon>
        <taxon>Companilactobacillus</taxon>
    </lineage>
</organism>
<feature type="domain" description="SAICAR synthetase/ADE2 N-terminal" evidence="12">
    <location>
        <begin position="6"/>
        <end position="231"/>
    </location>
</feature>
<keyword evidence="15" id="KW-1185">Reference proteome</keyword>
<protein>
    <recommendedName>
        <fullName evidence="4 11">Phosphoribosylaminoimidazole-succinocarboxamide synthase</fullName>
        <ecNumber evidence="3 11">6.3.2.6</ecNumber>
    </recommendedName>
    <alternativeName>
        <fullName evidence="9 11">SAICAR synthetase</fullName>
    </alternativeName>
</protein>
<keyword evidence="8 11" id="KW-0067">ATP-binding</keyword>
<accession>A0A5P0ZUX4</accession>
<keyword evidence="7 11" id="KW-0658">Purine biosynthesis</keyword>
<evidence type="ECO:0000256" key="8">
    <source>
        <dbReference type="ARBA" id="ARBA00022840"/>
    </source>
</evidence>
<sequence>MTDEKLLYEGKAKNVYQAKQADEVLMVYKDQATAFNGKKKELEPGKGVLNCKISSLVFDYLIKNGIKTHLVRNVSDHEQLVKKTEVFPLEVVLRNITAGSFAKKFDVETGTHLEEPIIEFYYKSDALDDPFINESQIHALKIADKQDIQYIKELTLKINQLLIPFFAQGNFDLVDFKLEFGKIGSEIILVDEFSPDNCRLWDKQSHDSMDKDVFRKHEADLVTTYQKVLDRLVSQEN</sequence>
<dbReference type="OrthoDB" id="9801549at2"/>
<dbReference type="UniPathway" id="UPA00074">
    <property type="reaction ID" value="UER00131"/>
</dbReference>
<proteinExistence type="inferred from homology"/>
<comment type="pathway">
    <text evidence="1 11">Purine metabolism; IMP biosynthesis via de novo pathway; 5-amino-1-(5-phospho-D-ribosyl)imidazole-4-carboxamide from 5-amino-1-(5-phospho-D-ribosyl)imidazole-4-carboxylate: step 1/2.</text>
</comment>
<dbReference type="PROSITE" id="PS01058">
    <property type="entry name" value="SAICAR_SYNTHETASE_2"/>
    <property type="match status" value="1"/>
</dbReference>
<gene>
    <name evidence="11" type="primary">purC</name>
    <name evidence="14" type="ORF">FHL05_02905</name>
    <name evidence="13" type="ORF">FHL06_01600</name>
</gene>
<dbReference type="InterPro" id="IPR001636">
    <property type="entry name" value="SAICAR_synth"/>
</dbReference>
<evidence type="ECO:0000256" key="6">
    <source>
        <dbReference type="ARBA" id="ARBA00022741"/>
    </source>
</evidence>
<evidence type="ECO:0000256" key="5">
    <source>
        <dbReference type="ARBA" id="ARBA00022598"/>
    </source>
</evidence>
<dbReference type="GO" id="GO:0005524">
    <property type="term" value="F:ATP binding"/>
    <property type="evidence" value="ECO:0007669"/>
    <property type="project" value="UniProtKB-KW"/>
</dbReference>
<dbReference type="Gene3D" id="3.30.470.20">
    <property type="entry name" value="ATP-grasp fold, B domain"/>
    <property type="match status" value="1"/>
</dbReference>
<keyword evidence="6 11" id="KW-0547">Nucleotide-binding</keyword>
<dbReference type="GO" id="GO:0009236">
    <property type="term" value="P:cobalamin biosynthetic process"/>
    <property type="evidence" value="ECO:0007669"/>
    <property type="project" value="InterPro"/>
</dbReference>
<dbReference type="GO" id="GO:0004639">
    <property type="term" value="F:phosphoribosylaminoimidazolesuccinocarboxamide synthase activity"/>
    <property type="evidence" value="ECO:0007669"/>
    <property type="project" value="UniProtKB-UniRule"/>
</dbReference>
<evidence type="ECO:0000313" key="15">
    <source>
        <dbReference type="Proteomes" id="UP000371423"/>
    </source>
</evidence>
<evidence type="ECO:0000256" key="7">
    <source>
        <dbReference type="ARBA" id="ARBA00022755"/>
    </source>
</evidence>
<evidence type="ECO:0000256" key="10">
    <source>
        <dbReference type="ARBA" id="ARBA00048475"/>
    </source>
</evidence>
<dbReference type="PANTHER" id="PTHR43599">
    <property type="entry name" value="MULTIFUNCTIONAL PROTEIN ADE2"/>
    <property type="match status" value="1"/>
</dbReference>
<dbReference type="SUPFAM" id="SSF56104">
    <property type="entry name" value="SAICAR synthase-like"/>
    <property type="match status" value="1"/>
</dbReference>
<name>A0A5P0ZUX4_9LACO</name>
<dbReference type="InterPro" id="IPR018236">
    <property type="entry name" value="SAICAR_synthetase_CS"/>
</dbReference>
<dbReference type="Gene3D" id="3.30.200.20">
    <property type="entry name" value="Phosphorylase Kinase, domain 1"/>
    <property type="match status" value="1"/>
</dbReference>
<reference evidence="15 16" key="1">
    <citation type="journal article" date="2019" name="Syst. Appl. Microbiol.">
        <title>Polyphasic characterization of two novel Lactobacillus spp. isolated from blown salami packages: Description of Lactobacillus halodurans sp. nov. and Lactobacillus salsicarnum sp. nov.</title>
        <authorList>
            <person name="Schuster J.A."/>
            <person name="Klingl A."/>
            <person name="Vogel R.F."/>
            <person name="Ehrmann M.A."/>
        </authorList>
    </citation>
    <scope>NUCLEOTIDE SEQUENCE [LARGE SCALE GENOMIC DNA]</scope>
    <source>
        <strain evidence="14 15">TMW 1.1920</strain>
        <strain evidence="13 16">TMW 1.2172</strain>
    </source>
</reference>
<dbReference type="InterPro" id="IPR050089">
    <property type="entry name" value="SAICAR_synthetase"/>
</dbReference>
<dbReference type="RefSeq" id="WP_153384504.1">
    <property type="nucleotide sequence ID" value="NZ_VDFO01000008.1"/>
</dbReference>
<dbReference type="Proteomes" id="UP000371423">
    <property type="component" value="Unassembled WGS sequence"/>
</dbReference>
<dbReference type="GO" id="GO:0006189">
    <property type="term" value="P:'de novo' IMP biosynthetic process"/>
    <property type="evidence" value="ECO:0007669"/>
    <property type="project" value="UniProtKB-UniRule"/>
</dbReference>
<dbReference type="InterPro" id="IPR033934">
    <property type="entry name" value="SAICAR_synt_PurC"/>
</dbReference>
<dbReference type="Pfam" id="PF01259">
    <property type="entry name" value="SAICAR_synt"/>
    <property type="match status" value="1"/>
</dbReference>
<evidence type="ECO:0000256" key="11">
    <source>
        <dbReference type="HAMAP-Rule" id="MF_00137"/>
    </source>
</evidence>
<dbReference type="HAMAP" id="MF_00137">
    <property type="entry name" value="SAICAR_synth"/>
    <property type="match status" value="1"/>
</dbReference>